<dbReference type="InterPro" id="IPR023346">
    <property type="entry name" value="Lysozyme-like_dom_sf"/>
</dbReference>
<protein>
    <recommendedName>
        <fullName evidence="4">Phage tail tape measure protein domain-containing protein</fullName>
    </recommendedName>
</protein>
<evidence type="ECO:0000313" key="5">
    <source>
        <dbReference type="EMBL" id="KRK93631.1"/>
    </source>
</evidence>
<evidence type="ECO:0000256" key="2">
    <source>
        <dbReference type="SAM" id="Coils"/>
    </source>
</evidence>
<name>A0ABR5P6Y7_9LACO</name>
<keyword evidence="2" id="KW-0175">Coiled coil</keyword>
<keyword evidence="6" id="KW-1185">Reference proteome</keyword>
<evidence type="ECO:0000256" key="3">
    <source>
        <dbReference type="SAM" id="Phobius"/>
    </source>
</evidence>
<accession>A0ABR5P6Y7</accession>
<keyword evidence="3" id="KW-0472">Membrane</keyword>
<keyword evidence="3" id="KW-0812">Transmembrane</keyword>
<gene>
    <name evidence="5" type="ORF">FC88_GL000207</name>
</gene>
<dbReference type="RefSeq" id="WP_057813907.1">
    <property type="nucleotide sequence ID" value="NZ_AZDO01000079.1"/>
</dbReference>
<sequence>MASSGRPIGSMIVELDMTSTKFENSLKSIQNQFRLAKSEMKANLSVLDTTGTSYEKASSKVEELSKLMEVNEKQISALKDRYDTVVKVNGEYSDSAMKVATQLNKAETQQAQYQRQLDNAKVAMKEAERGTDSYREALQRVQKQSKVEVDSLQTQGKQTEANLVKYRALGKEVDNYSKIIASERAKLQDLIDAKGSDARETQNQRSKIAELNAEQSKAQFQYDELGKKVKNFSTSQAQLADRLDKLSGKLNAVGGALKSAGSTMTTRFTLPLTAGFGYAVKSASDFSSQMTNIRPLLETNGEGVKQVKKELQEMSDESKKWATQYGISTNSINSGMEELVKRGYSAKQTLGAMPSILNAAKASGDDFNSVMKVSTSTLEQFGLKSTSTSGMLKNTQRVTDSLTYTANATAAGFQDMGDAMTYVGPTAHAAGISLEQTAAAIGEMSNQGIEGSVAGTALRSALTRLMKPSKQNAEGMKELGINAEDFKNHALTLPQILDKIKTNTQGWTKEQKASAIAMAFGTEAQAGMNALVSEGGDALTDLTNKTEKASGSTKKIANTMNNSANANLSKFKESLNVLATTIGSQLLPSITPLIKKLTSLVNSFSKLSPGTKSFIVNAGLIVGALGPVLIVIGSIISSVGHLIKAFSAIKGALSFVGIGLSGPIGIAVVAVTALVTAFVLAYNKIKPFRDAVNNVGKTIKKVFDDLVKWLGQIPGKFKAIFAGMSTWGSQLSAGLNKAWSSVTNTTSKWVSDFTKVGKKMLNALVGALKGFGKLVVYALALPIGIAVMITKPLIQPMKNLMKSLVNGIKAIWNPFKNWFKNFWTGLGNTWRTSMTAISNWFKSIMSSISNTWRSSWTSISNFFRPILSSIGNFFRSIFNGIRSFFIGIMNAISNIATSVMNGISNAWNVSLTAISNFFKNIFNGIKGFISPIMSSISNSISSALSAISSTWSKMWQGMADFFGGIWSGIKSTAADGINAVIGVINSGVDAIDSVWKFFTGKKTNIPHLGKVKFAQGGVVEQHLSVINDGKGPNWKELVQLPSGELMMSHKRNWTGMLPAGTRIYNGDETKGIMNAVGIQHYATGGVIGKIESAGSGLINWAKGSLENVGSWIGDKFEALSKFMEHPIENTKALMTTAGNKIMPKIESYAELAKGTLDKTASKAGDWVKDHIQGVMDKMVESMGGSGKSMPATAYGPMIKAAAAYMHQKITDFNVDMIERIIGNESGGNPHAINLTDNNAKAGTPSKGILQYIDPTFNNYAMPGHKNIWNPLDQLIALFNDATWRSDMGMGYNGKYGEWRGTASGPSGPRLMAAGGVITKATNAIIGEAGPEMVVPLTNRTRAMQVLSEAQAKFGDGNNSAVSFDTSRIEENQKQQALLTQIQNRILAKILEIISRDVSKPDDSNVLKSLYKMMNELGLKDRKITKYQMG</sequence>
<dbReference type="Pfam" id="PF10145">
    <property type="entry name" value="PhageMin_Tail"/>
    <property type="match status" value="1"/>
</dbReference>
<dbReference type="EMBL" id="AZDO01000079">
    <property type="protein sequence ID" value="KRK93631.1"/>
    <property type="molecule type" value="Genomic_DNA"/>
</dbReference>
<reference evidence="5 6" key="1">
    <citation type="journal article" date="2015" name="Genome Announc.">
        <title>Expanding the biotechnology potential of lactobacilli through comparative genomics of 213 strains and associated genera.</title>
        <authorList>
            <person name="Sun Z."/>
            <person name="Harris H.M."/>
            <person name="McCann A."/>
            <person name="Guo C."/>
            <person name="Argimon S."/>
            <person name="Zhang W."/>
            <person name="Yang X."/>
            <person name="Jeffery I.B."/>
            <person name="Cooney J.C."/>
            <person name="Kagawa T.F."/>
            <person name="Liu W."/>
            <person name="Song Y."/>
            <person name="Salvetti E."/>
            <person name="Wrobel A."/>
            <person name="Rasinkangas P."/>
            <person name="Parkhill J."/>
            <person name="Rea M.C."/>
            <person name="O'Sullivan O."/>
            <person name="Ritari J."/>
            <person name="Douillard F.P."/>
            <person name="Paul Ross R."/>
            <person name="Yang R."/>
            <person name="Briner A.E."/>
            <person name="Felis G.E."/>
            <person name="de Vos W.M."/>
            <person name="Barrangou R."/>
            <person name="Klaenhammer T.R."/>
            <person name="Caufield P.W."/>
            <person name="Cui Y."/>
            <person name="Zhang H."/>
            <person name="O'Toole P.W."/>
        </authorList>
    </citation>
    <scope>NUCLEOTIDE SEQUENCE [LARGE SCALE GENOMIC DNA]</scope>
    <source>
        <strain evidence="5 6">JCM 17355</strain>
    </source>
</reference>
<evidence type="ECO:0000259" key="4">
    <source>
        <dbReference type="Pfam" id="PF10145"/>
    </source>
</evidence>
<feature type="transmembrane region" description="Helical" evidence="3">
    <location>
        <begin position="655"/>
        <end position="682"/>
    </location>
</feature>
<dbReference type="PANTHER" id="PTHR37813">
    <property type="entry name" value="FELS-2 PROPHAGE PROTEIN"/>
    <property type="match status" value="1"/>
</dbReference>
<keyword evidence="1" id="KW-1188">Viral release from host cell</keyword>
<dbReference type="SUPFAM" id="SSF48371">
    <property type="entry name" value="ARM repeat"/>
    <property type="match status" value="1"/>
</dbReference>
<dbReference type="CDD" id="cd13402">
    <property type="entry name" value="LT_TF-like"/>
    <property type="match status" value="1"/>
</dbReference>
<proteinExistence type="predicted"/>
<evidence type="ECO:0000313" key="6">
    <source>
        <dbReference type="Proteomes" id="UP000051379"/>
    </source>
</evidence>
<comment type="caution">
    <text evidence="5">The sequence shown here is derived from an EMBL/GenBank/DDBJ whole genome shotgun (WGS) entry which is preliminary data.</text>
</comment>
<feature type="domain" description="Phage tail tape measure protein" evidence="4">
    <location>
        <begin position="316"/>
        <end position="521"/>
    </location>
</feature>
<dbReference type="Gene3D" id="1.20.120.20">
    <property type="entry name" value="Apolipoprotein"/>
    <property type="match status" value="1"/>
</dbReference>
<feature type="transmembrane region" description="Helical" evidence="3">
    <location>
        <begin position="614"/>
        <end position="643"/>
    </location>
</feature>
<dbReference type="InterPro" id="IPR010090">
    <property type="entry name" value="Phage_tape_meas"/>
</dbReference>
<dbReference type="SUPFAM" id="SSF53955">
    <property type="entry name" value="Lysozyme-like"/>
    <property type="match status" value="1"/>
</dbReference>
<dbReference type="PANTHER" id="PTHR37813:SF1">
    <property type="entry name" value="FELS-2 PROPHAGE PROTEIN"/>
    <property type="match status" value="1"/>
</dbReference>
<keyword evidence="3" id="KW-1133">Transmembrane helix</keyword>
<dbReference type="NCBIfam" id="TIGR01760">
    <property type="entry name" value="tape_meas_TP901"/>
    <property type="match status" value="1"/>
</dbReference>
<organism evidence="5 6">
    <name type="scientific">Companilactobacillus futsaii JCM 17355</name>
    <dbReference type="NCBI Taxonomy" id="1423818"/>
    <lineage>
        <taxon>Bacteria</taxon>
        <taxon>Bacillati</taxon>
        <taxon>Bacillota</taxon>
        <taxon>Bacilli</taxon>
        <taxon>Lactobacillales</taxon>
        <taxon>Lactobacillaceae</taxon>
        <taxon>Companilactobacillus</taxon>
    </lineage>
</organism>
<feature type="coiled-coil region" evidence="2">
    <location>
        <begin position="54"/>
        <end position="144"/>
    </location>
</feature>
<dbReference type="Proteomes" id="UP000051379">
    <property type="component" value="Unassembled WGS sequence"/>
</dbReference>
<dbReference type="InterPro" id="IPR016024">
    <property type="entry name" value="ARM-type_fold"/>
</dbReference>
<evidence type="ECO:0000256" key="1">
    <source>
        <dbReference type="ARBA" id="ARBA00022612"/>
    </source>
</evidence>